<dbReference type="InterPro" id="IPR058652">
    <property type="entry name" value="VapC50_C"/>
</dbReference>
<dbReference type="InterPro" id="IPR029060">
    <property type="entry name" value="PIN-like_dom_sf"/>
</dbReference>
<reference evidence="3 4" key="1">
    <citation type="submission" date="2019-03" db="EMBL/GenBank/DDBJ databases">
        <title>Genomic Encyclopedia of Archaeal and Bacterial Type Strains, Phase II (KMG-II): from individual species to whole genera.</title>
        <authorList>
            <person name="Goeker M."/>
        </authorList>
    </citation>
    <scope>NUCLEOTIDE SEQUENCE [LARGE SCALE GENOMIC DNA]</scope>
    <source>
        <strain evidence="3 4">ATCC 25309</strain>
    </source>
</reference>
<evidence type="ECO:0000259" key="2">
    <source>
        <dbReference type="Pfam" id="PF26343"/>
    </source>
</evidence>
<evidence type="ECO:0000259" key="1">
    <source>
        <dbReference type="Pfam" id="PF13470"/>
    </source>
</evidence>
<dbReference type="RefSeq" id="WP_133796570.1">
    <property type="nucleotide sequence ID" value="NZ_SOCA01000008.1"/>
</dbReference>
<dbReference type="Pfam" id="PF26343">
    <property type="entry name" value="VapC50_C"/>
    <property type="match status" value="1"/>
</dbReference>
<proteinExistence type="predicted"/>
<evidence type="ECO:0000313" key="3">
    <source>
        <dbReference type="EMBL" id="TDU66458.1"/>
    </source>
</evidence>
<dbReference type="InterPro" id="IPR002716">
    <property type="entry name" value="PIN_dom"/>
</dbReference>
<dbReference type="Proteomes" id="UP000295662">
    <property type="component" value="Unassembled WGS sequence"/>
</dbReference>
<accession>A0A4R7RNS2</accession>
<keyword evidence="4" id="KW-1185">Reference proteome</keyword>
<dbReference type="AlphaFoldDB" id="A0A4R7RNS2"/>
<dbReference type="Pfam" id="PF13470">
    <property type="entry name" value="PIN_3"/>
    <property type="match status" value="1"/>
</dbReference>
<feature type="domain" description="PIN" evidence="1">
    <location>
        <begin position="6"/>
        <end position="112"/>
    </location>
</feature>
<dbReference type="SUPFAM" id="SSF88723">
    <property type="entry name" value="PIN domain-like"/>
    <property type="match status" value="1"/>
</dbReference>
<feature type="domain" description="VapC50 C-terminal" evidence="2">
    <location>
        <begin position="130"/>
        <end position="175"/>
    </location>
</feature>
<comment type="caution">
    <text evidence="3">The sequence shown here is derived from an EMBL/GenBank/DDBJ whole genome shotgun (WGS) entry which is preliminary data.</text>
</comment>
<protein>
    <submittedName>
        <fullName evidence="3">PIN domain-containing protein</fullName>
    </submittedName>
</protein>
<dbReference type="EMBL" id="SOCA01000008">
    <property type="protein sequence ID" value="TDU66458.1"/>
    <property type="molecule type" value="Genomic_DNA"/>
</dbReference>
<organism evidence="3 4">
    <name type="scientific">Prosthecobacter fusiformis</name>
    <dbReference type="NCBI Taxonomy" id="48464"/>
    <lineage>
        <taxon>Bacteria</taxon>
        <taxon>Pseudomonadati</taxon>
        <taxon>Verrucomicrobiota</taxon>
        <taxon>Verrucomicrobiia</taxon>
        <taxon>Verrucomicrobiales</taxon>
        <taxon>Verrucomicrobiaceae</taxon>
        <taxon>Prosthecobacter</taxon>
    </lineage>
</organism>
<sequence length="183" mass="21238">MISPTVILDACVLYPAALRSLFMYLAVNETIHARWTERIHEEWMTAVLRERQDLSRAQLERTRDLMNRHALDAVVTDYERHIPALVLPDLNDRHVLAAAIECGAEFIITWNLKDFPKQILNEYGIEAVTPDLFLTRLMESEPTAVLKAMRMQHESLKNPALTAEEYLEMLNRQGLHLKWTTKD</sequence>
<gene>
    <name evidence="3" type="ORF">EI77_03552</name>
</gene>
<evidence type="ECO:0000313" key="4">
    <source>
        <dbReference type="Proteomes" id="UP000295662"/>
    </source>
</evidence>
<dbReference type="OrthoDB" id="196107at2"/>
<name>A0A4R7RNS2_9BACT</name>